<dbReference type="Gene3D" id="3.20.20.300">
    <property type="entry name" value="Glycoside hydrolase, family 3, N-terminal domain"/>
    <property type="match status" value="1"/>
</dbReference>
<evidence type="ECO:0000313" key="7">
    <source>
        <dbReference type="Proteomes" id="UP000295371"/>
    </source>
</evidence>
<protein>
    <recommendedName>
        <fullName evidence="4">Exo-alpha-(1-&gt;6)-L-arabinopyranosidase</fullName>
    </recommendedName>
</protein>
<dbReference type="InterPro" id="IPR050288">
    <property type="entry name" value="Cellulose_deg_GH3"/>
</dbReference>
<dbReference type="InterPro" id="IPR026891">
    <property type="entry name" value="Fn3-like"/>
</dbReference>
<keyword evidence="7" id="KW-1185">Reference proteome</keyword>
<comment type="caution">
    <text evidence="6">The sequence shown here is derived from an EMBL/GenBank/DDBJ whole genome shotgun (WGS) entry which is preliminary data.</text>
</comment>
<dbReference type="InterPro" id="IPR002772">
    <property type="entry name" value="Glyco_hydro_3_C"/>
</dbReference>
<dbReference type="PANTHER" id="PTHR42715">
    <property type="entry name" value="BETA-GLUCOSIDASE"/>
    <property type="match status" value="1"/>
</dbReference>
<dbReference type="Pfam" id="PF14310">
    <property type="entry name" value="Fn3-like"/>
    <property type="match status" value="1"/>
</dbReference>
<comment type="similarity">
    <text evidence="1">Belongs to the glycosyl hydrolase 3 family.</text>
</comment>
<dbReference type="Gene3D" id="3.40.50.1700">
    <property type="entry name" value="Glycoside hydrolase family 3 C-terminal domain"/>
    <property type="match status" value="1"/>
</dbReference>
<dbReference type="InterPro" id="IPR017853">
    <property type="entry name" value="GH"/>
</dbReference>
<reference evidence="6 7" key="1">
    <citation type="submission" date="2019-03" db="EMBL/GenBank/DDBJ databases">
        <title>Genomic Encyclopedia of Archaeal and Bacterial Type Strains, Phase II (KMG-II): from individual species to whole genera.</title>
        <authorList>
            <person name="Goeker M."/>
        </authorList>
    </citation>
    <scope>NUCLEOTIDE SEQUENCE [LARGE SCALE GENOMIC DNA]</scope>
    <source>
        <strain evidence="6 7">DSM 24323</strain>
    </source>
</reference>
<evidence type="ECO:0000256" key="2">
    <source>
        <dbReference type="ARBA" id="ARBA00022801"/>
    </source>
</evidence>
<dbReference type="SUPFAM" id="SSF51445">
    <property type="entry name" value="(Trans)glycosidases"/>
    <property type="match status" value="1"/>
</dbReference>
<dbReference type="Pfam" id="PF01915">
    <property type="entry name" value="Glyco_hydro_3_C"/>
    <property type="match status" value="1"/>
</dbReference>
<sequence length="777" mass="83166">MLGIPTAIIADMPEELPTMTHPALDRLTREEKASLVSGATFWTTETIEHAGIEGATLTDGPHGVRMQNPDTGEDHLGIAQSAPATAFPDRSALGSSWDVSLLQRIGEALGTEARALGVDILLGPGVNMKRSPLCGRNFEYLSEDPLHAGALGAGWVRGIQVKGVGASVKHFAANSQETDRLKISAEVDERTLREIYLPAFEHIVTEVQPATVMCSYNRINGVHASRNRWLLTEVLRDDWGFEGYVVSDWGAVSDSVESLAAGLDLEMPPRGNGSVAPLLAAIDDGRLSEETLDLAVSRILTTHDRLRAARSELPQPDFEAHHSLARQAASAGSVLLTNDGILPLDPDGQGTIAVVGELARTPRYQGAGSSHINPTRLDLALDAISRATARPVTFEAGYRLDGERDDEVLATATRNAQEAAVVVLFVGLPDAAESEGFDREHLDLPEAQLALIEALSTRDVPVVVVLSNGAVVDLGPVADASAILEMWLGGQASGSAAADLLFGISEPGGRLAETVPLRLSDTPAYLNWPGSDHVVLYGERVYIGYRWYDARELEVRFPFGHGLGYATFAYSDLEVVVPDPQTAQATVRATITNTGERDGSEVVQLYLAPHSARVDRPVRELRGFEKVRVPVGESRTVEFELGERDFAYWGEQGWTADPGEYTIAVGPSSRSLPLTETISLDVELKRAPLTGESSINEWLADPVGSGLMRQALAATSEGSPIPATDEVFRVAGGMPLETFVGFSGGNPVDVIGPLLKDLQAATAPDKAQDSAPREDTE</sequence>
<dbReference type="Gene3D" id="2.60.40.10">
    <property type="entry name" value="Immunoglobulins"/>
    <property type="match status" value="1"/>
</dbReference>
<dbReference type="GO" id="GO:0005975">
    <property type="term" value="P:carbohydrate metabolic process"/>
    <property type="evidence" value="ECO:0007669"/>
    <property type="project" value="InterPro"/>
</dbReference>
<dbReference type="SMART" id="SM01217">
    <property type="entry name" value="Fn3_like"/>
    <property type="match status" value="1"/>
</dbReference>
<dbReference type="InterPro" id="IPR036962">
    <property type="entry name" value="Glyco_hydro_3_N_sf"/>
</dbReference>
<dbReference type="InterPro" id="IPR013783">
    <property type="entry name" value="Ig-like_fold"/>
</dbReference>
<evidence type="ECO:0000256" key="3">
    <source>
        <dbReference type="ARBA" id="ARBA00058905"/>
    </source>
</evidence>
<gene>
    <name evidence="6" type="ORF">CLV29_1305</name>
</gene>
<accession>A0A4V3ENJ1</accession>
<feature type="domain" description="Fibronectin type III-like" evidence="5">
    <location>
        <begin position="601"/>
        <end position="669"/>
    </location>
</feature>
<comment type="function">
    <text evidence="3">Catalyzes the hydrolysis of a non-reducing terminal alpha-L-arabinopyranosidic linkage in ginsenoside Rb2 (alpha-L-arabinopyranosyl-(1-&gt;6)-alpha-D-glucopyranosyl) to release alpha-D-glucopyranosyl (Rd). It is not able to hydrolyze alpha-L-arabinofuranosyl-(1-&gt;6)-alpha-D-glucopyranosyl (Rc).</text>
</comment>
<dbReference type="GO" id="GO:0008422">
    <property type="term" value="F:beta-glucosidase activity"/>
    <property type="evidence" value="ECO:0007669"/>
    <property type="project" value="UniProtKB-ARBA"/>
</dbReference>
<evidence type="ECO:0000259" key="5">
    <source>
        <dbReference type="SMART" id="SM01217"/>
    </source>
</evidence>
<dbReference type="Pfam" id="PF00933">
    <property type="entry name" value="Glyco_hydro_3"/>
    <property type="match status" value="1"/>
</dbReference>
<evidence type="ECO:0000256" key="1">
    <source>
        <dbReference type="ARBA" id="ARBA00005336"/>
    </source>
</evidence>
<dbReference type="EMBL" id="SOAW01000001">
    <property type="protein sequence ID" value="TDT33678.1"/>
    <property type="molecule type" value="Genomic_DNA"/>
</dbReference>
<organism evidence="6 7">
    <name type="scientific">Naumannella halotolerans</name>
    <dbReference type="NCBI Taxonomy" id="993414"/>
    <lineage>
        <taxon>Bacteria</taxon>
        <taxon>Bacillati</taxon>
        <taxon>Actinomycetota</taxon>
        <taxon>Actinomycetes</taxon>
        <taxon>Propionibacteriales</taxon>
        <taxon>Propionibacteriaceae</taxon>
        <taxon>Naumannella</taxon>
    </lineage>
</organism>
<keyword evidence="2" id="KW-0378">Hydrolase</keyword>
<dbReference type="InterPro" id="IPR036881">
    <property type="entry name" value="Glyco_hydro_3_C_sf"/>
</dbReference>
<dbReference type="FunFam" id="2.60.40.10:FF:000495">
    <property type="entry name" value="Periplasmic beta-glucosidase"/>
    <property type="match status" value="1"/>
</dbReference>
<dbReference type="Proteomes" id="UP000295371">
    <property type="component" value="Unassembled WGS sequence"/>
</dbReference>
<dbReference type="PANTHER" id="PTHR42715:SF10">
    <property type="entry name" value="BETA-GLUCOSIDASE"/>
    <property type="match status" value="1"/>
</dbReference>
<dbReference type="AlphaFoldDB" id="A0A4V3ENJ1"/>
<evidence type="ECO:0000313" key="6">
    <source>
        <dbReference type="EMBL" id="TDT33678.1"/>
    </source>
</evidence>
<dbReference type="InterPro" id="IPR001764">
    <property type="entry name" value="Glyco_hydro_3_N"/>
</dbReference>
<evidence type="ECO:0000256" key="4">
    <source>
        <dbReference type="ARBA" id="ARBA00074219"/>
    </source>
</evidence>
<proteinExistence type="inferred from homology"/>
<dbReference type="PRINTS" id="PR00133">
    <property type="entry name" value="GLHYDRLASE3"/>
</dbReference>
<dbReference type="SUPFAM" id="SSF52279">
    <property type="entry name" value="Beta-D-glucan exohydrolase, C-terminal domain"/>
    <property type="match status" value="1"/>
</dbReference>
<name>A0A4V3ENJ1_9ACTN</name>